<dbReference type="SUPFAM" id="SSF56219">
    <property type="entry name" value="DNase I-like"/>
    <property type="match status" value="1"/>
</dbReference>
<evidence type="ECO:0000259" key="2">
    <source>
        <dbReference type="PROSITE" id="PS50878"/>
    </source>
</evidence>
<feature type="region of interest" description="Disordered" evidence="1">
    <location>
        <begin position="269"/>
        <end position="305"/>
    </location>
</feature>
<evidence type="ECO:0000256" key="1">
    <source>
        <dbReference type="SAM" id="MobiDB-lite"/>
    </source>
</evidence>
<feature type="domain" description="Reverse transcriptase" evidence="2">
    <location>
        <begin position="759"/>
        <end position="887"/>
    </location>
</feature>
<sequence>MEGSMDPSLSNSVFPPLLASSLPSRNMHPVQTRVSSQKPLPWTRVFTDNPNPNPSLFAVSTIPTPEDIIPFAHEDVVEASSEWNMALVGYSLGKRPFYGSLLAAVSKVWKLKGSIKMISLNDGFFLFKFSSAEDFEYVWNKGIWFILGKPFVLQKWSPLFSPKREEFTSVPIWIKILDLPLCCWTPTGISKIATKIGISLAVDDLTATKSRLTYARVCVQVDTTATYPEFIPILVEGKIFNLKILYEWKPTPCEHCSSLIHVTSECPNNPNPQTLAQKPSIPTRGRSSSRKPKENIGVHNDILSNPDEQRVIPEVSVIGSHKVPLTIPNIPNLNSPNEELSSSESSNPPTQVSPPLKAKSPVVQSSNKFSVLQDNPDMDPDPEVQINQAREPQTNLTFGIQSSVLNSLPSTSTQTVSQGPIDKDERISLWEDIRRINPFNNLPWIVAGDFNCCRFVSEKAGGNPLTVDKMGHFNSLIFDTALTDLTSTGIFFTWNNQRSDNPISIKLDRALVNEKWITTFPSSYYKVLSASISDHSPLIIYSGEHIKKIHRFLFKNHWTRYQNFWEVLLEVFATRYEGNPISQFYTKLRNLKKHIKGANWNSSNSISSSIDSLTQQQLDCQTLLDTDPLNPELRNNLKIINSKLMIHRRKAANTSSSENALFGHSGDRNSKIQDIIDHFKVLVNHNNYASADVSNFPIGSSFPIHLTEALIKPVTFEEEKNVVFAGHSDSAPGPDGFNFDFYKKCWHIIGNNVFRAVQSFFMKNYLPVGAKATTLVLIPKNKHACSIDDFRPIALCNIFYKIIANILADRLKLVMPFIIHKSQSAFISNRLATDNLILADEIMKMFNNTRRDYFCAKFDIKKAFDTVFRDFLISRMTQKGFPRVFTN</sequence>
<dbReference type="Proteomes" id="UP000829196">
    <property type="component" value="Unassembled WGS sequence"/>
</dbReference>
<evidence type="ECO:0000313" key="4">
    <source>
        <dbReference type="Proteomes" id="UP000829196"/>
    </source>
</evidence>
<dbReference type="PANTHER" id="PTHR31286:SF180">
    <property type="entry name" value="OS10G0362600 PROTEIN"/>
    <property type="match status" value="1"/>
</dbReference>
<dbReference type="InterPro" id="IPR000477">
    <property type="entry name" value="RT_dom"/>
</dbReference>
<comment type="caution">
    <text evidence="3">The sequence shown here is derived from an EMBL/GenBank/DDBJ whole genome shotgun (WGS) entry which is preliminary data.</text>
</comment>
<dbReference type="GO" id="GO:0003824">
    <property type="term" value="F:catalytic activity"/>
    <property type="evidence" value="ECO:0007669"/>
    <property type="project" value="InterPro"/>
</dbReference>
<protein>
    <recommendedName>
        <fullName evidence="2">Reverse transcriptase domain-containing protein</fullName>
    </recommendedName>
</protein>
<evidence type="ECO:0000313" key="3">
    <source>
        <dbReference type="EMBL" id="KAI0513437.1"/>
    </source>
</evidence>
<dbReference type="Pfam" id="PF00078">
    <property type="entry name" value="RVT_1"/>
    <property type="match status" value="1"/>
</dbReference>
<dbReference type="PROSITE" id="PS50878">
    <property type="entry name" value="RT_POL"/>
    <property type="match status" value="1"/>
</dbReference>
<dbReference type="AlphaFoldDB" id="A0A8T3BH77"/>
<dbReference type="CDD" id="cd01650">
    <property type="entry name" value="RT_nLTR_like"/>
    <property type="match status" value="1"/>
</dbReference>
<feature type="compositionally biased region" description="Low complexity" evidence="1">
    <location>
        <begin position="331"/>
        <end position="349"/>
    </location>
</feature>
<accession>A0A8T3BH77</accession>
<dbReference type="Pfam" id="PF03372">
    <property type="entry name" value="Exo_endo_phos"/>
    <property type="match status" value="1"/>
</dbReference>
<dbReference type="OrthoDB" id="787027at2759"/>
<dbReference type="EMBL" id="JAGYWB010000008">
    <property type="protein sequence ID" value="KAI0513437.1"/>
    <property type="molecule type" value="Genomic_DNA"/>
</dbReference>
<dbReference type="InterPro" id="IPR005135">
    <property type="entry name" value="Endo/exonuclease/phosphatase"/>
</dbReference>
<dbReference type="InterPro" id="IPR040256">
    <property type="entry name" value="At4g02000-like"/>
</dbReference>
<dbReference type="Pfam" id="PF14111">
    <property type="entry name" value="DUF4283"/>
    <property type="match status" value="1"/>
</dbReference>
<dbReference type="InterPro" id="IPR025558">
    <property type="entry name" value="DUF4283"/>
</dbReference>
<name>A0A8T3BH77_DENNO</name>
<feature type="region of interest" description="Disordered" evidence="1">
    <location>
        <begin position="326"/>
        <end position="365"/>
    </location>
</feature>
<dbReference type="PANTHER" id="PTHR31286">
    <property type="entry name" value="GLYCINE-RICH CELL WALL STRUCTURAL PROTEIN 1.8-LIKE"/>
    <property type="match status" value="1"/>
</dbReference>
<dbReference type="Gene3D" id="3.60.10.10">
    <property type="entry name" value="Endonuclease/exonuclease/phosphatase"/>
    <property type="match status" value="1"/>
</dbReference>
<gene>
    <name evidence="3" type="ORF">KFK09_009458</name>
</gene>
<reference evidence="3" key="1">
    <citation type="journal article" date="2022" name="Front. Genet.">
        <title>Chromosome-Scale Assembly of the Dendrobium nobile Genome Provides Insights Into the Molecular Mechanism of the Biosynthesis of the Medicinal Active Ingredient of Dendrobium.</title>
        <authorList>
            <person name="Xu Q."/>
            <person name="Niu S.-C."/>
            <person name="Li K.-L."/>
            <person name="Zheng P.-J."/>
            <person name="Zhang X.-J."/>
            <person name="Jia Y."/>
            <person name="Liu Y."/>
            <person name="Niu Y.-X."/>
            <person name="Yu L.-H."/>
            <person name="Chen D.-F."/>
            <person name="Zhang G.-Q."/>
        </authorList>
    </citation>
    <scope>NUCLEOTIDE SEQUENCE</scope>
    <source>
        <tissue evidence="3">Leaf</tissue>
    </source>
</reference>
<dbReference type="InterPro" id="IPR036691">
    <property type="entry name" value="Endo/exonu/phosph_ase_sf"/>
</dbReference>
<proteinExistence type="predicted"/>
<organism evidence="3 4">
    <name type="scientific">Dendrobium nobile</name>
    <name type="common">Orchid</name>
    <dbReference type="NCBI Taxonomy" id="94219"/>
    <lineage>
        <taxon>Eukaryota</taxon>
        <taxon>Viridiplantae</taxon>
        <taxon>Streptophyta</taxon>
        <taxon>Embryophyta</taxon>
        <taxon>Tracheophyta</taxon>
        <taxon>Spermatophyta</taxon>
        <taxon>Magnoliopsida</taxon>
        <taxon>Liliopsida</taxon>
        <taxon>Asparagales</taxon>
        <taxon>Orchidaceae</taxon>
        <taxon>Epidendroideae</taxon>
        <taxon>Malaxideae</taxon>
        <taxon>Dendrobiinae</taxon>
        <taxon>Dendrobium</taxon>
    </lineage>
</organism>
<keyword evidence="4" id="KW-1185">Reference proteome</keyword>